<name>A0ABY8VMP4_9CORY</name>
<keyword evidence="2" id="KW-1185">Reference proteome</keyword>
<gene>
    <name evidence="1" type="ORF">QP029_12780</name>
</gene>
<dbReference type="EMBL" id="CP126970">
    <property type="protein sequence ID" value="WIM70045.1"/>
    <property type="molecule type" value="Genomic_DNA"/>
</dbReference>
<protein>
    <submittedName>
        <fullName evidence="1">Uncharacterized protein</fullName>
    </submittedName>
</protein>
<organism evidence="1 2">
    <name type="scientific">Corynebacterium suedekumii</name>
    <dbReference type="NCBI Taxonomy" id="3049801"/>
    <lineage>
        <taxon>Bacteria</taxon>
        <taxon>Bacillati</taxon>
        <taxon>Actinomycetota</taxon>
        <taxon>Actinomycetes</taxon>
        <taxon>Mycobacteriales</taxon>
        <taxon>Corynebacteriaceae</taxon>
        <taxon>Corynebacterium</taxon>
    </lineage>
</organism>
<evidence type="ECO:0000313" key="1">
    <source>
        <dbReference type="EMBL" id="WIM70045.1"/>
    </source>
</evidence>
<dbReference type="Proteomes" id="UP001238805">
    <property type="component" value="Chromosome"/>
</dbReference>
<sequence>MPAILFDVLIPPTPARQLESAFDDALTRLVAAGKLTGGTVTVDENPPLQDGVEEALRQSYRDEHEDLDLEGASVIRYALRVEGATGSINQLTMVLSRFMTPQATLPADAVLLEDEVSHEVPATYPWAVEIRR</sequence>
<dbReference type="RefSeq" id="WP_284874638.1">
    <property type="nucleotide sequence ID" value="NZ_CP126970.1"/>
</dbReference>
<reference evidence="1 2" key="1">
    <citation type="submission" date="2023-05" db="EMBL/GenBank/DDBJ databases">
        <title>Corynebacterium suedekumii sp. nov. and Corynebacterium breve sp. nov. isolated from raw cow's milk.</title>
        <authorList>
            <person name="Baer M.K."/>
            <person name="Mehl L."/>
            <person name="Hellmuth R."/>
            <person name="Marke G."/>
            <person name="Lipski A."/>
        </authorList>
    </citation>
    <scope>NUCLEOTIDE SEQUENCE [LARGE SCALE GENOMIC DNA]</scope>
    <source>
        <strain evidence="1 2">LM112</strain>
    </source>
</reference>
<proteinExistence type="predicted"/>
<evidence type="ECO:0000313" key="2">
    <source>
        <dbReference type="Proteomes" id="UP001238805"/>
    </source>
</evidence>
<accession>A0ABY8VMP4</accession>